<dbReference type="SUPFAM" id="SSF55144">
    <property type="entry name" value="LigT-like"/>
    <property type="match status" value="1"/>
</dbReference>
<sequence>MASQSSEEITELKSSSLVDKVKVIENVGEYKYIVTVTLKNFEITIKCQLQENYPTEKPTVFVKSDAYAKDFVTELSTYLTKASTDEAHSLCDLCKLANEFTTERNPEPLERTTTKFPKYKSKTHKKKKAQQDPKENIVVKKIKLRSAEDVIKRILWDDIPVENCYVGYIDRFVGLVEKSFSAFSWEDIASVDYYTLAIPKHRIVYFKYKKLIIWDKRKRLDNVFGSTGSNITLRDVLNNYEEMSKNESDDKESAEDLVVDFGDYDKEFESTSSSEEDEQEEGNCENPNAFRNKEEYFGDKIKPNYFLCLRIDNKDIIEKTMKVRDELLKLNPQYDECIISPERLHITLCCLGLDSDNDLEQAIMVLKNLKAGIEKLNPLEANFQIKGTNHFWNTVLYADVQKTEPFMEICNYVRNEIAKSGLEIRDMFDMTPHMTLMKISRQIGHKIGTKYLDARVHNIAKDEVFGTQNFSNVCLCLMGQQRQQDGFYITPYKMEL</sequence>
<dbReference type="Pfam" id="PF04457">
    <property type="entry name" value="MJ1316"/>
    <property type="match status" value="1"/>
</dbReference>
<keyword evidence="5" id="KW-1185">Reference proteome</keyword>
<dbReference type="InterPro" id="IPR040459">
    <property type="entry name" value="MJ1316"/>
</dbReference>
<dbReference type="OrthoDB" id="10263155at2759"/>
<organism evidence="4 5">
    <name type="scientific">Dimorphilus gyrociliatus</name>
    <dbReference type="NCBI Taxonomy" id="2664684"/>
    <lineage>
        <taxon>Eukaryota</taxon>
        <taxon>Metazoa</taxon>
        <taxon>Spiralia</taxon>
        <taxon>Lophotrochozoa</taxon>
        <taxon>Annelida</taxon>
        <taxon>Polychaeta</taxon>
        <taxon>Polychaeta incertae sedis</taxon>
        <taxon>Dinophilidae</taxon>
        <taxon>Dimorphilus</taxon>
    </lineage>
</organism>
<evidence type="ECO:0000313" key="5">
    <source>
        <dbReference type="Proteomes" id="UP000549394"/>
    </source>
</evidence>
<evidence type="ECO:0000313" key="4">
    <source>
        <dbReference type="EMBL" id="CAD5115564.1"/>
    </source>
</evidence>
<dbReference type="InterPro" id="IPR009097">
    <property type="entry name" value="Cyclic_Pdiesterase"/>
</dbReference>
<evidence type="ECO:0000259" key="2">
    <source>
        <dbReference type="Pfam" id="PF04457"/>
    </source>
</evidence>
<feature type="region of interest" description="Disordered" evidence="1">
    <location>
        <begin position="269"/>
        <end position="289"/>
    </location>
</feature>
<reference evidence="4 5" key="1">
    <citation type="submission" date="2020-08" db="EMBL/GenBank/DDBJ databases">
        <authorList>
            <person name="Hejnol A."/>
        </authorList>
    </citation>
    <scope>NUCLEOTIDE SEQUENCE [LARGE SCALE GENOMIC DNA]</scope>
</reference>
<evidence type="ECO:0000259" key="3">
    <source>
        <dbReference type="Pfam" id="PF10469"/>
    </source>
</evidence>
<dbReference type="EMBL" id="CAJFCJ010000006">
    <property type="protein sequence ID" value="CAD5115564.1"/>
    <property type="molecule type" value="Genomic_DNA"/>
</dbReference>
<dbReference type="InterPro" id="IPR042653">
    <property type="entry name" value="Leng9"/>
</dbReference>
<feature type="domain" description="A-kinase anchor protein 7-like phosphoesterase" evidence="3">
    <location>
        <begin position="303"/>
        <end position="490"/>
    </location>
</feature>
<feature type="domain" description="MJ1316 RNA cyclic group end recognition" evidence="2">
    <location>
        <begin position="144"/>
        <end position="216"/>
    </location>
</feature>
<comment type="caution">
    <text evidence="4">The sequence shown here is derived from an EMBL/GenBank/DDBJ whole genome shotgun (WGS) entry which is preliminary data.</text>
</comment>
<feature type="compositionally biased region" description="Acidic residues" evidence="1">
    <location>
        <begin position="274"/>
        <end position="283"/>
    </location>
</feature>
<name>A0A7I8VIP1_9ANNE</name>
<dbReference type="Proteomes" id="UP000549394">
    <property type="component" value="Unassembled WGS sequence"/>
</dbReference>
<dbReference type="InterPro" id="IPR019510">
    <property type="entry name" value="AKAP7-like_phosphoesterase"/>
</dbReference>
<dbReference type="Gene3D" id="3.90.1140.10">
    <property type="entry name" value="Cyclic phosphodiesterase"/>
    <property type="match status" value="1"/>
</dbReference>
<protein>
    <submittedName>
        <fullName evidence="4">DgyrCDS4526</fullName>
    </submittedName>
</protein>
<dbReference type="PANTHER" id="PTHR46729">
    <property type="entry name" value="LEUKOCYTE RECEPTOR CLUSTER MEMBER 9"/>
    <property type="match status" value="1"/>
</dbReference>
<dbReference type="PANTHER" id="PTHR46729:SF1">
    <property type="entry name" value="LEUKOCYTE RECEPTOR CLUSTER MEMBER 9"/>
    <property type="match status" value="1"/>
</dbReference>
<dbReference type="Pfam" id="PF10469">
    <property type="entry name" value="AKAP7_NLS"/>
    <property type="match status" value="1"/>
</dbReference>
<evidence type="ECO:0000256" key="1">
    <source>
        <dbReference type="SAM" id="MobiDB-lite"/>
    </source>
</evidence>
<gene>
    <name evidence="4" type="ORF">DGYR_LOCUS4292</name>
</gene>
<dbReference type="AlphaFoldDB" id="A0A7I8VIP1"/>
<proteinExistence type="predicted"/>
<accession>A0A7I8VIP1</accession>